<evidence type="ECO:0000259" key="2">
    <source>
        <dbReference type="Pfam" id="PF22461"/>
    </source>
</evidence>
<dbReference type="Proteomes" id="UP001050975">
    <property type="component" value="Unassembled WGS sequence"/>
</dbReference>
<dbReference type="Pfam" id="PF22461">
    <property type="entry name" value="SLBB_2"/>
    <property type="match status" value="2"/>
</dbReference>
<accession>A0AAV3XTL2</accession>
<keyword evidence="4" id="KW-1185">Reference proteome</keyword>
<protein>
    <recommendedName>
        <fullName evidence="5">Polysaccharide export protein</fullName>
    </recommendedName>
</protein>
<dbReference type="PANTHER" id="PTHR33619:SF3">
    <property type="entry name" value="POLYSACCHARIDE EXPORT PROTEIN GFCE-RELATED"/>
    <property type="match status" value="1"/>
</dbReference>
<proteinExistence type="predicted"/>
<reference evidence="3" key="1">
    <citation type="submission" date="2019-10" db="EMBL/GenBank/DDBJ databases">
        <title>Draft genome sequece of Microseira wollei NIES-4236.</title>
        <authorList>
            <person name="Yamaguchi H."/>
            <person name="Suzuki S."/>
            <person name="Kawachi M."/>
        </authorList>
    </citation>
    <scope>NUCLEOTIDE SEQUENCE</scope>
    <source>
        <strain evidence="3">NIES-4236</strain>
    </source>
</reference>
<dbReference type="Pfam" id="PF10531">
    <property type="entry name" value="SLBB"/>
    <property type="match status" value="2"/>
</dbReference>
<feature type="domain" description="Soluble ligand binding" evidence="1">
    <location>
        <begin position="399"/>
        <end position="449"/>
    </location>
</feature>
<dbReference type="Gene3D" id="3.10.560.10">
    <property type="entry name" value="Outer membrane lipoprotein wza domain like"/>
    <property type="match status" value="4"/>
</dbReference>
<comment type="caution">
    <text evidence="3">The sequence shown here is derived from an EMBL/GenBank/DDBJ whole genome shotgun (WGS) entry which is preliminary data.</text>
</comment>
<evidence type="ECO:0000313" key="3">
    <source>
        <dbReference type="EMBL" id="GET44065.1"/>
    </source>
</evidence>
<feature type="domain" description="Soluble ligand binding" evidence="1">
    <location>
        <begin position="312"/>
        <end position="344"/>
    </location>
</feature>
<sequence>MRAGDRSQDLILQQGDTVFVPTATSVNPAQALDLAAASFAPTTNQPINVAVVGEVTRPGPQVVQPDQSGAVPTVSRALQIAGGIRQSADITRIQVIRSTRSGAQQTLNVDLSQLLDNGDRAQDVILQQGDTVFVPPATSVNATQALDLAASSFAPATNQPLNVVVVGEVTRPGPYVVQPEGTGAVPTLARALQVAGGIRQTADITQIQIIRLVRGGRQQTFTVNFSQLLATGDRSQDIILQQGDTIFVPASVSPTAADSLALASSSVSATGAQPLNVAITGEVQRPGSYVIQPAQPPTVIVSALPSVAGLPTVTQAIQLAGGITQSADIRRIEVRRFTQAGVEQRISVNFWQLLVSGDRSQDVVLQQGDTIFVPTAVNIDPAEAALLADASFSPATIPVNVVGEVTRPGITQVRPNTPLNQAILAAGGFNTRARKATVELLRLNPNGTVSRRTIEVDLDKGTNEQTNPTLRPNDVILVARSGLARTTDSLGLILSPVGQGFSFLNFFRDFMKLFGVTVP</sequence>
<dbReference type="InterPro" id="IPR049712">
    <property type="entry name" value="Poly_export"/>
</dbReference>
<dbReference type="AlphaFoldDB" id="A0AAV3XTL2"/>
<dbReference type="PANTHER" id="PTHR33619">
    <property type="entry name" value="POLYSACCHARIDE EXPORT PROTEIN GFCE-RELATED"/>
    <property type="match status" value="1"/>
</dbReference>
<dbReference type="GO" id="GO:0015159">
    <property type="term" value="F:polysaccharide transmembrane transporter activity"/>
    <property type="evidence" value="ECO:0007669"/>
    <property type="project" value="InterPro"/>
</dbReference>
<evidence type="ECO:0008006" key="5">
    <source>
        <dbReference type="Google" id="ProtNLM"/>
    </source>
</evidence>
<dbReference type="InterPro" id="IPR054765">
    <property type="entry name" value="SLBB_dom"/>
</dbReference>
<evidence type="ECO:0000259" key="1">
    <source>
        <dbReference type="Pfam" id="PF10531"/>
    </source>
</evidence>
<dbReference type="InterPro" id="IPR019554">
    <property type="entry name" value="Soluble_ligand-bd"/>
</dbReference>
<feature type="domain" description="SLBB" evidence="2">
    <location>
        <begin position="49"/>
        <end position="134"/>
    </location>
</feature>
<name>A0AAV3XTL2_9CYAN</name>
<evidence type="ECO:0000313" key="4">
    <source>
        <dbReference type="Proteomes" id="UP001050975"/>
    </source>
</evidence>
<dbReference type="EMBL" id="BLAY01000286">
    <property type="protein sequence ID" value="GET44065.1"/>
    <property type="molecule type" value="Genomic_DNA"/>
</dbReference>
<organism evidence="3 4">
    <name type="scientific">Microseira wollei NIES-4236</name>
    <dbReference type="NCBI Taxonomy" id="2530354"/>
    <lineage>
        <taxon>Bacteria</taxon>
        <taxon>Bacillati</taxon>
        <taxon>Cyanobacteriota</taxon>
        <taxon>Cyanophyceae</taxon>
        <taxon>Oscillatoriophycideae</taxon>
        <taxon>Aerosakkonematales</taxon>
        <taxon>Aerosakkonemataceae</taxon>
        <taxon>Microseira</taxon>
    </lineage>
</organism>
<gene>
    <name evidence="3" type="ORF">MiSe_88910</name>
</gene>
<feature type="domain" description="SLBB" evidence="2">
    <location>
        <begin position="163"/>
        <end position="248"/>
    </location>
</feature>